<dbReference type="EMBL" id="CM001880">
    <property type="protein sequence ID" value="EOX99933.1"/>
    <property type="molecule type" value="Genomic_DNA"/>
</dbReference>
<protein>
    <submittedName>
        <fullName evidence="1">Uncharacterized protein</fullName>
    </submittedName>
</protein>
<dbReference type="HOGENOM" id="CLU_2311254_0_0_1"/>
<keyword evidence="2" id="KW-1185">Reference proteome</keyword>
<accession>A0A061ECB8</accession>
<evidence type="ECO:0000313" key="1">
    <source>
        <dbReference type="EMBL" id="EOX99933.1"/>
    </source>
</evidence>
<reference evidence="1 2" key="1">
    <citation type="journal article" date="2013" name="Genome Biol.">
        <title>The genome sequence of the most widely cultivated cacao type and its use to identify candidate genes regulating pod color.</title>
        <authorList>
            <person name="Motamayor J.C."/>
            <person name="Mockaitis K."/>
            <person name="Schmutz J."/>
            <person name="Haiminen N."/>
            <person name="Iii D.L."/>
            <person name="Cornejo O."/>
            <person name="Findley S.D."/>
            <person name="Zheng P."/>
            <person name="Utro F."/>
            <person name="Royaert S."/>
            <person name="Saski C."/>
            <person name="Jenkins J."/>
            <person name="Podicheti R."/>
            <person name="Zhao M."/>
            <person name="Scheffler B.E."/>
            <person name="Stack J.C."/>
            <person name="Feltus F.A."/>
            <person name="Mustiga G.M."/>
            <person name="Amores F."/>
            <person name="Phillips W."/>
            <person name="Marelli J.P."/>
            <person name="May G.D."/>
            <person name="Shapiro H."/>
            <person name="Ma J."/>
            <person name="Bustamante C.D."/>
            <person name="Schnell R.J."/>
            <person name="Main D."/>
            <person name="Gilbert D."/>
            <person name="Parida L."/>
            <person name="Kuhn D.N."/>
        </authorList>
    </citation>
    <scope>NUCLEOTIDE SEQUENCE [LARGE SCALE GENOMIC DNA]</scope>
    <source>
        <strain evidence="2">cv. Matina 1-6</strain>
    </source>
</reference>
<dbReference type="AlphaFoldDB" id="A0A061ECB8"/>
<sequence length="100" mass="11689">MEIPSEFPRLWTTQGYPRVHASPFWSYLSTLNLFMKEKILQFWLELLVDSRFTKYQHACIGTVENARVWEESESSSNVCVFLHDKGLLTALKPNPRLLVT</sequence>
<dbReference type="InParanoid" id="A0A061ECB8"/>
<dbReference type="Gramene" id="EOX99933">
    <property type="protein sequence ID" value="EOX99933"/>
    <property type="gene ID" value="TCM_008955"/>
</dbReference>
<name>A0A061ECB8_THECC</name>
<evidence type="ECO:0000313" key="2">
    <source>
        <dbReference type="Proteomes" id="UP000026915"/>
    </source>
</evidence>
<organism evidence="1 2">
    <name type="scientific">Theobroma cacao</name>
    <name type="common">Cacao</name>
    <name type="synonym">Cocoa</name>
    <dbReference type="NCBI Taxonomy" id="3641"/>
    <lineage>
        <taxon>Eukaryota</taxon>
        <taxon>Viridiplantae</taxon>
        <taxon>Streptophyta</taxon>
        <taxon>Embryophyta</taxon>
        <taxon>Tracheophyta</taxon>
        <taxon>Spermatophyta</taxon>
        <taxon>Magnoliopsida</taxon>
        <taxon>eudicotyledons</taxon>
        <taxon>Gunneridae</taxon>
        <taxon>Pentapetalae</taxon>
        <taxon>rosids</taxon>
        <taxon>malvids</taxon>
        <taxon>Malvales</taxon>
        <taxon>Malvaceae</taxon>
        <taxon>Byttnerioideae</taxon>
        <taxon>Theobroma</taxon>
    </lineage>
</organism>
<dbReference type="Proteomes" id="UP000026915">
    <property type="component" value="Chromosome 2"/>
</dbReference>
<proteinExistence type="predicted"/>
<gene>
    <name evidence="1" type="ORF">TCM_008955</name>
</gene>